<sequence>MPETTAGQGENSTGRSKGKGNVRAASTAPEDNSRPAKKRRTNSATPEAVTIYYDTPKAFEGTPLYTKLRELDGDGHFLRYFKYARKLYLELGPCAADLLWRRVLLGNTFDESFKAFRQLLEDWDFVLPNMISTSPRYNVSSQFAKLVDVLQSSETHSNSFRCVIMVKQSVTAVVLAILLRLLDDTLPHVRPVALTTSGTLSSPQDNVTLLHSFSSGTHNLLITNKLSEKLDLCPVTKIIHFNLLEEGPASLLARALTDRNSALHVVYMADQSNDLHKNILKHCGITNQHTPEASGTSSTVQNPPDTSMLLDEDNSIDFVEEPTTGKKINAELAPVAIERYLGSLRDMFSEDCRASTSWCELEPFQDNNLVLHLSLPDTLPIPEPLRRLETQSPQGATAQLCLSTCKQLFKAGFLRDEFFFTPREVGDVIVAGTDGHEVKKANLSANTRCYLRKKPTFWTRSLQNTSARLYPLIISVGPIDSFRDGRHAPVLILTRLPLPHFEQFPVFSNGQKAFVQLQHGAPFEIDDQKQELLLRYTLRIARALTNKPLECAMEDMLYYFAPLDGAWDSKPSDSAPWQFPKVDWQIPWQQIAEAAGYWAKKLVPEDGVLTEETVQDCVIQDRAVEFTNRHYVLKLRHDLSPRSKMKEGSAEAEPITYLDYCKSRVKEFQGLKDENQPLIEVSLVPPVANNLAPASKDTSTVKNPARLLVPELCYKFVIPASIWRTVLLLPSITHMIDRMLLVKEMRVAVFNQSIGEGDLFQAVTPVSANVEKDYERLELLGDALLKDILSTYFFATMPTKREGALSSARGQVVSNKMLHQNAMAAGMPPWIQSKPLVVKLWTPYLVARQDAGDVGTSNDHRRGKRQKQLEEQDVQWLGDKTVADVVEAVVGAAFHQGGTDNVLRTMKILQFNMPEIAEHSDFWRVYAPNAPSHKTFCDLPVGTSEAVEAITGFKFHTPAILAEALTHGSISNQHMTSYDRLEFLGDGILDSNIVWYIFKAYPKLSPGGLSLLKAAMVSNLTLAAVAVESGLYEHVRYCSKEIMSAVKLYVQKIFTLRDQEYRDAEAESRLPNQFWLEVDAPKPLADLVEAIVGAIYVSDRFGTQGVKTFFQKVLRPFYDRHIRLHTLAPHPGTSLFEFLQAEGCQQHAMRKTNLGKEVRSEVVIHDIVLASAAEPTSNLSVRKAALAALDALASDPGLIARTCDCKTQKVGSQGKKTQKKMQQLGYVVDS</sequence>
<name>K5WKG6_PHACS</name>
<evidence type="ECO:0000313" key="8">
    <source>
        <dbReference type="Proteomes" id="UP000008370"/>
    </source>
</evidence>
<accession>K5WKG6</accession>
<feature type="region of interest" description="Disordered" evidence="4">
    <location>
        <begin position="287"/>
        <end position="310"/>
    </location>
</feature>
<keyword evidence="3" id="KW-0378">Hydrolase</keyword>
<dbReference type="GO" id="GO:0006396">
    <property type="term" value="P:RNA processing"/>
    <property type="evidence" value="ECO:0007669"/>
    <property type="project" value="InterPro"/>
</dbReference>
<dbReference type="KEGG" id="pco:PHACADRAFT_114689"/>
<dbReference type="OrthoDB" id="416741at2759"/>
<dbReference type="PANTHER" id="PTHR14950:SF37">
    <property type="entry name" value="ENDORIBONUCLEASE DICER"/>
    <property type="match status" value="1"/>
</dbReference>
<dbReference type="Pfam" id="PF02170">
    <property type="entry name" value="PAZ"/>
    <property type="match status" value="1"/>
</dbReference>
<dbReference type="PROSITE" id="PS50142">
    <property type="entry name" value="RNASE_3_2"/>
    <property type="match status" value="2"/>
</dbReference>
<feature type="compositionally biased region" description="Polar residues" evidence="4">
    <location>
        <begin position="1"/>
        <end position="15"/>
    </location>
</feature>
<dbReference type="STRING" id="650164.K5WKG6"/>
<evidence type="ECO:0000256" key="1">
    <source>
        <dbReference type="ARBA" id="ARBA00001946"/>
    </source>
</evidence>
<dbReference type="InterPro" id="IPR003100">
    <property type="entry name" value="PAZ_dom"/>
</dbReference>
<dbReference type="GeneID" id="18907718"/>
<feature type="domain" description="RNase III" evidence="5">
    <location>
        <begin position="944"/>
        <end position="1100"/>
    </location>
</feature>
<dbReference type="Gene3D" id="1.10.1520.10">
    <property type="entry name" value="Ribonuclease III domain"/>
    <property type="match status" value="2"/>
</dbReference>
<protein>
    <recommendedName>
        <fullName evidence="9">Dicer-like protein 1</fullName>
    </recommendedName>
</protein>
<dbReference type="InterPro" id="IPR036389">
    <property type="entry name" value="RNase_III_sf"/>
</dbReference>
<dbReference type="InterPro" id="IPR000999">
    <property type="entry name" value="RNase_III_dom"/>
</dbReference>
<keyword evidence="8" id="KW-1185">Reference proteome</keyword>
<organism evidence="7 8">
    <name type="scientific">Phanerochaete carnosa (strain HHB-10118-sp)</name>
    <name type="common">White-rot fungus</name>
    <name type="synonym">Peniophora carnosa</name>
    <dbReference type="NCBI Taxonomy" id="650164"/>
    <lineage>
        <taxon>Eukaryota</taxon>
        <taxon>Fungi</taxon>
        <taxon>Dikarya</taxon>
        <taxon>Basidiomycota</taxon>
        <taxon>Agaricomycotina</taxon>
        <taxon>Agaricomycetes</taxon>
        <taxon>Polyporales</taxon>
        <taxon>Phanerochaetaceae</taxon>
        <taxon>Phanerochaete</taxon>
    </lineage>
</organism>
<dbReference type="Gene3D" id="3.40.50.300">
    <property type="entry name" value="P-loop containing nucleotide triphosphate hydrolases"/>
    <property type="match status" value="1"/>
</dbReference>
<dbReference type="RefSeq" id="XP_007392207.1">
    <property type="nucleotide sequence ID" value="XM_007392145.1"/>
</dbReference>
<dbReference type="GO" id="GO:0003723">
    <property type="term" value="F:RNA binding"/>
    <property type="evidence" value="ECO:0007669"/>
    <property type="project" value="InterPro"/>
</dbReference>
<dbReference type="SUPFAM" id="SSF69065">
    <property type="entry name" value="RNase III domain-like"/>
    <property type="match status" value="2"/>
</dbReference>
<feature type="domain" description="PAZ" evidence="6">
    <location>
        <begin position="587"/>
        <end position="717"/>
    </location>
</feature>
<gene>
    <name evidence="7" type="ORF">PHACADRAFT_114689</name>
</gene>
<dbReference type="EMBL" id="JH930469">
    <property type="protein sequence ID" value="EKM59649.1"/>
    <property type="molecule type" value="Genomic_DNA"/>
</dbReference>
<dbReference type="PROSITE" id="PS50821">
    <property type="entry name" value="PAZ"/>
    <property type="match status" value="1"/>
</dbReference>
<evidence type="ECO:0000256" key="2">
    <source>
        <dbReference type="ARBA" id="ARBA00022741"/>
    </source>
</evidence>
<feature type="compositionally biased region" description="Polar residues" evidence="4">
    <location>
        <begin position="287"/>
        <end position="305"/>
    </location>
</feature>
<dbReference type="AlphaFoldDB" id="K5WKG6"/>
<feature type="domain" description="RNase III" evidence="5">
    <location>
        <begin position="759"/>
        <end position="898"/>
    </location>
</feature>
<evidence type="ECO:0000259" key="5">
    <source>
        <dbReference type="PROSITE" id="PS50142"/>
    </source>
</evidence>
<dbReference type="GO" id="GO:0004525">
    <property type="term" value="F:ribonuclease III activity"/>
    <property type="evidence" value="ECO:0007669"/>
    <property type="project" value="InterPro"/>
</dbReference>
<proteinExistence type="predicted"/>
<keyword evidence="2" id="KW-0547">Nucleotide-binding</keyword>
<dbReference type="Pfam" id="PF00636">
    <property type="entry name" value="Ribonuclease_3"/>
    <property type="match status" value="2"/>
</dbReference>
<evidence type="ECO:0008006" key="9">
    <source>
        <dbReference type="Google" id="ProtNLM"/>
    </source>
</evidence>
<dbReference type="Gene3D" id="2.170.260.10">
    <property type="entry name" value="paz domain"/>
    <property type="match status" value="1"/>
</dbReference>
<comment type="cofactor">
    <cofactor evidence="1">
        <name>Mg(2+)</name>
        <dbReference type="ChEBI" id="CHEBI:18420"/>
    </cofactor>
</comment>
<reference evidence="7 8" key="1">
    <citation type="journal article" date="2012" name="BMC Genomics">
        <title>Comparative genomics of the white-rot fungi, Phanerochaete carnosa and P. chrysosporium, to elucidate the genetic basis of the distinct wood types they colonize.</title>
        <authorList>
            <person name="Suzuki H."/>
            <person name="MacDonald J."/>
            <person name="Syed K."/>
            <person name="Salamov A."/>
            <person name="Hori C."/>
            <person name="Aerts A."/>
            <person name="Henrissat B."/>
            <person name="Wiebenga A."/>
            <person name="vanKuyk P.A."/>
            <person name="Barry K."/>
            <person name="Lindquist E."/>
            <person name="LaButti K."/>
            <person name="Lapidus A."/>
            <person name="Lucas S."/>
            <person name="Coutinho P."/>
            <person name="Gong Y."/>
            <person name="Samejima M."/>
            <person name="Mahadevan R."/>
            <person name="Abou-Zaid M."/>
            <person name="de Vries R.P."/>
            <person name="Igarashi K."/>
            <person name="Yadav J.S."/>
            <person name="Grigoriev I.V."/>
            <person name="Master E.R."/>
        </authorList>
    </citation>
    <scope>NUCLEOTIDE SEQUENCE [LARGE SCALE GENOMIC DNA]</scope>
    <source>
        <strain evidence="7 8">HHB-10118-sp</strain>
    </source>
</reference>
<evidence type="ECO:0000313" key="7">
    <source>
        <dbReference type="EMBL" id="EKM59649.1"/>
    </source>
</evidence>
<dbReference type="SMART" id="SM00535">
    <property type="entry name" value="RIBOc"/>
    <property type="match status" value="2"/>
</dbReference>
<dbReference type="CDD" id="cd00593">
    <property type="entry name" value="RIBOc"/>
    <property type="match status" value="2"/>
</dbReference>
<dbReference type="InterPro" id="IPR027417">
    <property type="entry name" value="P-loop_NTPase"/>
</dbReference>
<evidence type="ECO:0000256" key="3">
    <source>
        <dbReference type="ARBA" id="ARBA00022801"/>
    </source>
</evidence>
<evidence type="ECO:0000256" key="4">
    <source>
        <dbReference type="SAM" id="MobiDB-lite"/>
    </source>
</evidence>
<evidence type="ECO:0000259" key="6">
    <source>
        <dbReference type="PROSITE" id="PS50821"/>
    </source>
</evidence>
<dbReference type="PROSITE" id="PS00517">
    <property type="entry name" value="RNASE_3_1"/>
    <property type="match status" value="1"/>
</dbReference>
<feature type="region of interest" description="Disordered" evidence="4">
    <location>
        <begin position="1"/>
        <end position="45"/>
    </location>
</feature>
<dbReference type="SMART" id="SM00949">
    <property type="entry name" value="PAZ"/>
    <property type="match status" value="1"/>
</dbReference>
<feature type="region of interest" description="Disordered" evidence="4">
    <location>
        <begin position="852"/>
        <end position="871"/>
    </location>
</feature>
<dbReference type="Proteomes" id="UP000008370">
    <property type="component" value="Unassembled WGS sequence"/>
</dbReference>
<dbReference type="PANTHER" id="PTHR14950">
    <property type="entry name" value="DICER-RELATED"/>
    <property type="match status" value="1"/>
</dbReference>
<dbReference type="InParanoid" id="K5WKG6"/>
<dbReference type="GO" id="GO:0000166">
    <property type="term" value="F:nucleotide binding"/>
    <property type="evidence" value="ECO:0007669"/>
    <property type="project" value="UniProtKB-KW"/>
</dbReference>
<dbReference type="HOGENOM" id="CLU_000907_4_2_1"/>